<dbReference type="EMBL" id="CP012621">
    <property type="protein sequence ID" value="ATG72899.1"/>
    <property type="molecule type" value="Genomic_DNA"/>
</dbReference>
<keyword evidence="1" id="KW-0645">Protease</keyword>
<evidence type="ECO:0000313" key="7">
    <source>
        <dbReference type="EMBL" id="ATG72899.1"/>
    </source>
</evidence>
<reference evidence="8" key="1">
    <citation type="submission" date="2015-09" db="EMBL/GenBank/DDBJ databases">
        <authorList>
            <person name="Shao Z."/>
            <person name="Wang L."/>
        </authorList>
    </citation>
    <scope>NUCLEOTIDE SEQUENCE [LARGE SCALE GENOMIC DNA]</scope>
    <source>
        <strain evidence="8">F13-1</strain>
    </source>
</reference>
<dbReference type="Pfam" id="PF00717">
    <property type="entry name" value="Peptidase_S24"/>
    <property type="match status" value="1"/>
</dbReference>
<keyword evidence="4" id="KW-0238">DNA-binding</keyword>
<keyword evidence="3" id="KW-0805">Transcription regulation</keyword>
<evidence type="ECO:0000256" key="1">
    <source>
        <dbReference type="ARBA" id="ARBA00022670"/>
    </source>
</evidence>
<dbReference type="GO" id="GO:0016020">
    <property type="term" value="C:membrane"/>
    <property type="evidence" value="ECO:0007669"/>
    <property type="project" value="InterPro"/>
</dbReference>
<dbReference type="PROSITE" id="PS00501">
    <property type="entry name" value="SPASE_I_1"/>
    <property type="match status" value="1"/>
</dbReference>
<dbReference type="AlphaFoldDB" id="A0A291HLC1"/>
<dbReference type="InterPro" id="IPR039418">
    <property type="entry name" value="LexA-like"/>
</dbReference>
<gene>
    <name evidence="7" type="ORF">AN401_02685</name>
</gene>
<keyword evidence="8" id="KW-1185">Reference proteome</keyword>
<dbReference type="PANTHER" id="PTHR40661:SF3">
    <property type="entry name" value="FELS-1 PROPHAGE TRANSCRIPTIONAL REGULATOR"/>
    <property type="match status" value="1"/>
</dbReference>
<keyword evidence="2" id="KW-0378">Hydrolase</keyword>
<dbReference type="GO" id="GO:0004252">
    <property type="term" value="F:serine-type endopeptidase activity"/>
    <property type="evidence" value="ECO:0007669"/>
    <property type="project" value="InterPro"/>
</dbReference>
<dbReference type="GO" id="GO:0006508">
    <property type="term" value="P:proteolysis"/>
    <property type="evidence" value="ECO:0007669"/>
    <property type="project" value="UniProtKB-KW"/>
</dbReference>
<evidence type="ECO:0000256" key="3">
    <source>
        <dbReference type="ARBA" id="ARBA00023015"/>
    </source>
</evidence>
<dbReference type="Proteomes" id="UP000217763">
    <property type="component" value="Chromosome"/>
</dbReference>
<organism evidence="7 8">
    <name type="scientific">Zobellella denitrificans</name>
    <dbReference type="NCBI Taxonomy" id="347534"/>
    <lineage>
        <taxon>Bacteria</taxon>
        <taxon>Pseudomonadati</taxon>
        <taxon>Pseudomonadota</taxon>
        <taxon>Gammaproteobacteria</taxon>
        <taxon>Aeromonadales</taxon>
        <taxon>Aeromonadaceae</taxon>
        <taxon>Zobellella</taxon>
    </lineage>
</organism>
<proteinExistence type="predicted"/>
<evidence type="ECO:0000313" key="8">
    <source>
        <dbReference type="Proteomes" id="UP000217763"/>
    </source>
</evidence>
<evidence type="ECO:0000256" key="5">
    <source>
        <dbReference type="ARBA" id="ARBA00023163"/>
    </source>
</evidence>
<dbReference type="GO" id="GO:0003677">
    <property type="term" value="F:DNA binding"/>
    <property type="evidence" value="ECO:0007669"/>
    <property type="project" value="UniProtKB-KW"/>
</dbReference>
<keyword evidence="5" id="KW-0804">Transcription</keyword>
<dbReference type="RefSeq" id="WP_157772135.1">
    <property type="nucleotide sequence ID" value="NZ_CP012621.1"/>
</dbReference>
<protein>
    <submittedName>
        <fullName evidence="7">Phage repressor protein</fullName>
    </submittedName>
</protein>
<evidence type="ECO:0000256" key="4">
    <source>
        <dbReference type="ARBA" id="ARBA00023125"/>
    </source>
</evidence>
<evidence type="ECO:0000259" key="6">
    <source>
        <dbReference type="Pfam" id="PF00717"/>
    </source>
</evidence>
<dbReference type="InterPro" id="IPR036286">
    <property type="entry name" value="LexA/Signal_pep-like_sf"/>
</dbReference>
<dbReference type="PANTHER" id="PTHR40661">
    <property type="match status" value="1"/>
</dbReference>
<dbReference type="InterPro" id="IPR015927">
    <property type="entry name" value="Peptidase_S24_S26A/B/C"/>
</dbReference>
<feature type="domain" description="Peptidase S24/S26A/S26B/S26C" evidence="6">
    <location>
        <begin position="11"/>
        <end position="131"/>
    </location>
</feature>
<dbReference type="Gene3D" id="2.10.109.10">
    <property type="entry name" value="Umud Fragment, subunit A"/>
    <property type="match status" value="1"/>
</dbReference>
<dbReference type="KEGG" id="zdf:AN401_02685"/>
<name>A0A291HLC1_9GAMM</name>
<dbReference type="SUPFAM" id="SSF51306">
    <property type="entry name" value="LexA/Signal peptidase"/>
    <property type="match status" value="1"/>
</dbReference>
<accession>A0A291HLC1</accession>
<sequence>MWIDSFDVFASAGNGAHNEWDHLDARAPFAKDWLRAHDLEGKKLAALKVHGDSMHPTLDHGDTVLVELLADDAVDHLTDGIYVLRLNGNLLVKRLQSDLMGGLYIKSDNPAYDKIHLTQSSKPDDIKVIARWTEKKI</sequence>
<evidence type="ECO:0000256" key="2">
    <source>
        <dbReference type="ARBA" id="ARBA00022801"/>
    </source>
</evidence>
<dbReference type="InterPro" id="IPR019756">
    <property type="entry name" value="Pept_S26A_signal_pept_1_Ser-AS"/>
</dbReference>
<dbReference type="CDD" id="cd06529">
    <property type="entry name" value="S24_LexA-like"/>
    <property type="match status" value="1"/>
</dbReference>